<dbReference type="Gene3D" id="3.30.450.90">
    <property type="match status" value="1"/>
</dbReference>
<evidence type="ECO:0000313" key="3">
    <source>
        <dbReference type="EMBL" id="AIA98770.1"/>
    </source>
</evidence>
<dbReference type="Pfam" id="PF00437">
    <property type="entry name" value="T2SSE"/>
    <property type="match status" value="1"/>
</dbReference>
<organism evidence="3">
    <name type="scientific">Helicobacter pylori</name>
    <name type="common">Campylobacter pylori</name>
    <dbReference type="NCBI Taxonomy" id="210"/>
    <lineage>
        <taxon>Bacteria</taxon>
        <taxon>Pseudomonadati</taxon>
        <taxon>Campylobacterota</taxon>
        <taxon>Epsilonproteobacteria</taxon>
        <taxon>Campylobacterales</taxon>
        <taxon>Helicobacteraceae</taxon>
        <taxon>Helicobacter</taxon>
    </lineage>
</organism>
<sequence length="313" mass="35266">MISNLLKSYLDDFMSILSQPNLNEVVFNKEKEYFLHRPKEKVRCFNEKFTNDYLLVFCEQLAIFRNQKFTLKTPKLNTSLPYTQIRINALHPSIIASSNISINIRVPSNFKFEINAFKLSEKCLAKNITYDFLLSLVSAGKNILISGGTASGKTSFVNSLIENIPKNERVVTIEDSPELKISNEDQVNILVDKSGSGFFTYEDGLNAAMRMSPDRLLLGEIDTHNTALFLRLANTGHSGMISTLHANSVADAFIAICQNINLNKGGKPTPKETLLDYFCTGMDYVIQIKKKGSYRIIDDVLNVKSELKKELML</sequence>
<evidence type="ECO:0000259" key="2">
    <source>
        <dbReference type="Pfam" id="PF00437"/>
    </source>
</evidence>
<name>A0A060CUH8_HELPX</name>
<dbReference type="EMBL" id="KF861856">
    <property type="protein sequence ID" value="AIA98770.1"/>
    <property type="molecule type" value="Genomic_DNA"/>
</dbReference>
<feature type="domain" description="Bacterial type II secretion system protein E" evidence="2">
    <location>
        <begin position="83"/>
        <end position="253"/>
    </location>
</feature>
<dbReference type="InterPro" id="IPR050921">
    <property type="entry name" value="T4SS_GSP_E_ATPase"/>
</dbReference>
<dbReference type="SUPFAM" id="SSF52540">
    <property type="entry name" value="P-loop containing nucleoside triphosphate hydrolases"/>
    <property type="match status" value="1"/>
</dbReference>
<dbReference type="CDD" id="cd01130">
    <property type="entry name" value="VirB11-like_ATPase"/>
    <property type="match status" value="1"/>
</dbReference>
<comment type="similarity">
    <text evidence="1">Belongs to the GSP E family.</text>
</comment>
<accession>A0A060CUH8</accession>
<reference evidence="3" key="1">
    <citation type="journal article" date="2014" name="BMC Genomics">
        <title>A comprehensive analysis of Helicobacter pylori plasticity zones reveals that they are integrating conjugative elements with intermediate integration specificity.</title>
        <authorList>
            <person name="Fischer W."/>
            <person name="Breithaupt U."/>
            <person name="Kern B."/>
            <person name="Smith S.I."/>
            <person name="Spicher C."/>
            <person name="Haas R."/>
        </authorList>
    </citation>
    <scope>NUCLEOTIDE SEQUENCE</scope>
    <source>
        <strain evidence="3">P1</strain>
    </source>
</reference>
<protein>
    <submittedName>
        <fullName evidence="3">VirB11 type IV secretion ATPase</fullName>
    </submittedName>
</protein>
<dbReference type="PANTHER" id="PTHR30486">
    <property type="entry name" value="TWITCHING MOTILITY PROTEIN PILT"/>
    <property type="match status" value="1"/>
</dbReference>
<dbReference type="Gene3D" id="3.40.50.300">
    <property type="entry name" value="P-loop containing nucleotide triphosphate hydrolases"/>
    <property type="match status" value="1"/>
</dbReference>
<dbReference type="GO" id="GO:0016887">
    <property type="term" value="F:ATP hydrolysis activity"/>
    <property type="evidence" value="ECO:0007669"/>
    <property type="project" value="InterPro"/>
</dbReference>
<gene>
    <name evidence="3" type="primary">virB11</name>
    <name evidence="3" type="ORF">P1_ICEHptfs4b_18</name>
</gene>
<proteinExistence type="inferred from homology"/>
<dbReference type="InterPro" id="IPR001482">
    <property type="entry name" value="T2SS/T4SS_dom"/>
</dbReference>
<evidence type="ECO:0000256" key="1">
    <source>
        <dbReference type="ARBA" id="ARBA00006611"/>
    </source>
</evidence>
<dbReference type="AlphaFoldDB" id="A0A060CUH8"/>
<dbReference type="PANTHER" id="PTHR30486:SF6">
    <property type="entry name" value="TYPE IV PILUS RETRACTATION ATPASE PILT"/>
    <property type="match status" value="1"/>
</dbReference>
<dbReference type="InterPro" id="IPR027417">
    <property type="entry name" value="P-loop_NTPase"/>
</dbReference>